<evidence type="ECO:0000313" key="5">
    <source>
        <dbReference type="Proteomes" id="UP001058974"/>
    </source>
</evidence>
<dbReference type="GO" id="GO:0008270">
    <property type="term" value="F:zinc ion binding"/>
    <property type="evidence" value="ECO:0007669"/>
    <property type="project" value="UniProtKB-UniRule"/>
</dbReference>
<evidence type="ECO:0000313" key="4">
    <source>
        <dbReference type="EMBL" id="KAI5423868.1"/>
    </source>
</evidence>
<dbReference type="PANTHER" id="PTHR31669:SF218">
    <property type="entry name" value="PROTEIN FAR1-RELATED SEQUENCE 3"/>
    <property type="match status" value="1"/>
</dbReference>
<comment type="similarity">
    <text evidence="1">Belongs to the FHY3/FAR1 family.</text>
</comment>
<keyword evidence="1" id="KW-0863">Zinc-finger</keyword>
<comment type="subcellular location">
    <subcellularLocation>
        <location evidence="1">Nucleus</location>
    </subcellularLocation>
</comment>
<feature type="domain" description="MULE transposase" evidence="3">
    <location>
        <begin position="183"/>
        <end position="254"/>
    </location>
</feature>
<dbReference type="InterPro" id="IPR018289">
    <property type="entry name" value="MULE_transposase_dom"/>
</dbReference>
<organism evidence="4 5">
    <name type="scientific">Pisum sativum</name>
    <name type="common">Garden pea</name>
    <name type="synonym">Lathyrus oleraceus</name>
    <dbReference type="NCBI Taxonomy" id="3888"/>
    <lineage>
        <taxon>Eukaryota</taxon>
        <taxon>Viridiplantae</taxon>
        <taxon>Streptophyta</taxon>
        <taxon>Embryophyta</taxon>
        <taxon>Tracheophyta</taxon>
        <taxon>Spermatophyta</taxon>
        <taxon>Magnoliopsida</taxon>
        <taxon>eudicotyledons</taxon>
        <taxon>Gunneridae</taxon>
        <taxon>Pentapetalae</taxon>
        <taxon>rosids</taxon>
        <taxon>fabids</taxon>
        <taxon>Fabales</taxon>
        <taxon>Fabaceae</taxon>
        <taxon>Papilionoideae</taxon>
        <taxon>50 kb inversion clade</taxon>
        <taxon>NPAAA clade</taxon>
        <taxon>Hologalegina</taxon>
        <taxon>IRL clade</taxon>
        <taxon>Fabeae</taxon>
        <taxon>Lathyrus</taxon>
    </lineage>
</organism>
<comment type="caution">
    <text evidence="4">The sequence shown here is derived from an EMBL/GenBank/DDBJ whole genome shotgun (WGS) entry which is preliminary data.</text>
</comment>
<feature type="region of interest" description="Disordered" evidence="2">
    <location>
        <begin position="1"/>
        <end position="21"/>
    </location>
</feature>
<name>A0A9D4XM86_PEA</name>
<keyword evidence="5" id="KW-1185">Reference proteome</keyword>
<keyword evidence="1" id="KW-0539">Nucleus</keyword>
<reference evidence="4 5" key="1">
    <citation type="journal article" date="2022" name="Nat. Genet.">
        <title>Improved pea reference genome and pan-genome highlight genomic features and evolutionary characteristics.</title>
        <authorList>
            <person name="Yang T."/>
            <person name="Liu R."/>
            <person name="Luo Y."/>
            <person name="Hu S."/>
            <person name="Wang D."/>
            <person name="Wang C."/>
            <person name="Pandey M.K."/>
            <person name="Ge S."/>
            <person name="Xu Q."/>
            <person name="Li N."/>
            <person name="Li G."/>
            <person name="Huang Y."/>
            <person name="Saxena R.K."/>
            <person name="Ji Y."/>
            <person name="Li M."/>
            <person name="Yan X."/>
            <person name="He Y."/>
            <person name="Liu Y."/>
            <person name="Wang X."/>
            <person name="Xiang C."/>
            <person name="Varshney R.K."/>
            <person name="Ding H."/>
            <person name="Gao S."/>
            <person name="Zong X."/>
        </authorList>
    </citation>
    <scope>NUCLEOTIDE SEQUENCE [LARGE SCALE GENOMIC DNA]</scope>
    <source>
        <strain evidence="4 5">cv. Zhongwan 6</strain>
    </source>
</reference>
<comment type="function">
    <text evidence="1">Putative transcription activator involved in regulating light control of development.</text>
</comment>
<dbReference type="Proteomes" id="UP001058974">
    <property type="component" value="Chromosome 3"/>
</dbReference>
<accession>A0A9D4XM86</accession>
<evidence type="ECO:0000259" key="3">
    <source>
        <dbReference type="Pfam" id="PF10551"/>
    </source>
</evidence>
<sequence length="256" mass="29358">MIHYQGRKIPNGKSKKIPPPQNHLFDVVAALDKSRLRKVTDRVRPSIAPKVDERDSLLEQTRTKSFNLRPAVVTRPNIQGPKTNLKDISVIRKPMQDGQNKWVVTKFVKEHSHSTETYALRQPIQKKTLGRDAQSLLEYFKKVQAENLGFFYVIQLDEDDRVSNVFWADARSRTAYSHFGDAVTLDTTHRANQYNVPYAPFTGINHHGQMILFGCALIFDDSEASFGWLFKTFLAAMNERHPLSITTDQDRSMKPC</sequence>
<protein>
    <recommendedName>
        <fullName evidence="1">Protein FAR1-RELATED SEQUENCE</fullName>
    </recommendedName>
</protein>
<dbReference type="EMBL" id="JAMSHJ010000003">
    <property type="protein sequence ID" value="KAI5423868.1"/>
    <property type="molecule type" value="Genomic_DNA"/>
</dbReference>
<evidence type="ECO:0000256" key="1">
    <source>
        <dbReference type="RuleBase" id="RU367018"/>
    </source>
</evidence>
<dbReference type="GO" id="GO:0006355">
    <property type="term" value="P:regulation of DNA-templated transcription"/>
    <property type="evidence" value="ECO:0007669"/>
    <property type="project" value="UniProtKB-UniRule"/>
</dbReference>
<gene>
    <name evidence="4" type="ORF">KIW84_030188</name>
</gene>
<dbReference type="Pfam" id="PF10551">
    <property type="entry name" value="MULE"/>
    <property type="match status" value="1"/>
</dbReference>
<keyword evidence="1" id="KW-0862">Zinc</keyword>
<evidence type="ECO:0000256" key="2">
    <source>
        <dbReference type="SAM" id="MobiDB-lite"/>
    </source>
</evidence>
<dbReference type="AlphaFoldDB" id="A0A9D4XM86"/>
<keyword evidence="1" id="KW-0479">Metal-binding</keyword>
<dbReference type="PANTHER" id="PTHR31669">
    <property type="entry name" value="PROTEIN FAR1-RELATED SEQUENCE 10-RELATED"/>
    <property type="match status" value="1"/>
</dbReference>
<dbReference type="InterPro" id="IPR031052">
    <property type="entry name" value="FHY3/FAR1"/>
</dbReference>
<dbReference type="Gramene" id="Psat03G0018800-T1">
    <property type="protein sequence ID" value="KAI5423868.1"/>
    <property type="gene ID" value="KIW84_030188"/>
</dbReference>
<proteinExistence type="inferred from homology"/>
<dbReference type="GO" id="GO:0005634">
    <property type="term" value="C:nucleus"/>
    <property type="evidence" value="ECO:0007669"/>
    <property type="project" value="UniProtKB-SubCell"/>
</dbReference>